<dbReference type="Pfam" id="PF08620">
    <property type="entry name" value="RPAP1_C"/>
    <property type="match status" value="1"/>
</dbReference>
<dbReference type="OrthoDB" id="348201at2759"/>
<keyword evidence="4" id="KW-0539">Nucleus</keyword>
<feature type="non-terminal residue" evidence="9">
    <location>
        <position position="1502"/>
    </location>
</feature>
<reference evidence="9" key="1">
    <citation type="submission" date="2021-01" db="EMBL/GenBank/DDBJ databases">
        <title>Adiantum capillus-veneris genome.</title>
        <authorList>
            <person name="Fang Y."/>
            <person name="Liao Q."/>
        </authorList>
    </citation>
    <scope>NUCLEOTIDE SEQUENCE</scope>
    <source>
        <strain evidence="9">H3</strain>
        <tissue evidence="9">Leaf</tissue>
    </source>
</reference>
<dbReference type="InterPro" id="IPR016024">
    <property type="entry name" value="ARM-type_fold"/>
</dbReference>
<organism evidence="9 10">
    <name type="scientific">Adiantum capillus-veneris</name>
    <name type="common">Maidenhair fern</name>
    <dbReference type="NCBI Taxonomy" id="13818"/>
    <lineage>
        <taxon>Eukaryota</taxon>
        <taxon>Viridiplantae</taxon>
        <taxon>Streptophyta</taxon>
        <taxon>Embryophyta</taxon>
        <taxon>Tracheophyta</taxon>
        <taxon>Polypodiopsida</taxon>
        <taxon>Polypodiidae</taxon>
        <taxon>Polypodiales</taxon>
        <taxon>Pteridineae</taxon>
        <taxon>Pteridaceae</taxon>
        <taxon>Vittarioideae</taxon>
        <taxon>Adiantum</taxon>
    </lineage>
</organism>
<dbReference type="InterPro" id="IPR013930">
    <property type="entry name" value="RPAP1_N"/>
</dbReference>
<evidence type="ECO:0000313" key="10">
    <source>
        <dbReference type="Proteomes" id="UP000886520"/>
    </source>
</evidence>
<dbReference type="Proteomes" id="UP000886520">
    <property type="component" value="Chromosome 2"/>
</dbReference>
<protein>
    <recommendedName>
        <fullName evidence="11">RNA polymerase II-associated protein 1</fullName>
    </recommendedName>
</protein>
<dbReference type="Pfam" id="PF08621">
    <property type="entry name" value="RPAP1_N"/>
    <property type="match status" value="1"/>
</dbReference>
<evidence type="ECO:0008006" key="11">
    <source>
        <dbReference type="Google" id="ProtNLM"/>
    </source>
</evidence>
<comment type="caution">
    <text evidence="9">The sequence shown here is derived from an EMBL/GenBank/DDBJ whole genome shotgun (WGS) entry which is preliminary data.</text>
</comment>
<feature type="domain" description="RPAP1 N-terminal" evidence="7">
    <location>
        <begin position="179"/>
        <end position="217"/>
    </location>
</feature>
<name>A0A9D4V8L2_ADICA</name>
<feature type="region of interest" description="Disordered" evidence="5">
    <location>
        <begin position="1"/>
        <end position="65"/>
    </location>
</feature>
<feature type="compositionally biased region" description="Basic and acidic residues" evidence="5">
    <location>
        <begin position="213"/>
        <end position="228"/>
    </location>
</feature>
<dbReference type="PANTHER" id="PTHR47605">
    <property type="entry name" value="TRANSCRIPTIONAL ELONGATION REGULATOR MINIYO"/>
    <property type="match status" value="1"/>
</dbReference>
<evidence type="ECO:0000256" key="4">
    <source>
        <dbReference type="ARBA" id="ARBA00023242"/>
    </source>
</evidence>
<evidence type="ECO:0000313" key="9">
    <source>
        <dbReference type="EMBL" id="KAI5081643.1"/>
    </source>
</evidence>
<feature type="region of interest" description="Disordered" evidence="5">
    <location>
        <begin position="213"/>
        <end position="241"/>
    </location>
</feature>
<feature type="domain" description="RPAP1 C-terminal" evidence="6">
    <location>
        <begin position="300"/>
        <end position="380"/>
    </location>
</feature>
<dbReference type="InterPro" id="IPR057989">
    <property type="entry name" value="TPR_RPAP1/MINIYO-like"/>
</dbReference>
<evidence type="ECO:0000256" key="5">
    <source>
        <dbReference type="SAM" id="MobiDB-lite"/>
    </source>
</evidence>
<dbReference type="SUPFAM" id="SSF48371">
    <property type="entry name" value="ARM repeat"/>
    <property type="match status" value="1"/>
</dbReference>
<dbReference type="Pfam" id="PF25766">
    <property type="entry name" value="TPR_RPAP1"/>
    <property type="match status" value="1"/>
</dbReference>
<dbReference type="EMBL" id="JABFUD020000003">
    <property type="protein sequence ID" value="KAI5081643.1"/>
    <property type="molecule type" value="Genomic_DNA"/>
</dbReference>
<dbReference type="InterPro" id="IPR013929">
    <property type="entry name" value="RPAP1_C"/>
</dbReference>
<evidence type="ECO:0000256" key="3">
    <source>
        <dbReference type="ARBA" id="ARBA00023163"/>
    </source>
</evidence>
<sequence length="1502" mass="167516">SHHWRNIATPQPRVTPFPVAHHRSEGPHWAPPSIQPVHTPGDDKEDLEDKDGEQMASMAQPLVQKKKKEIDISKWKAEKGSMRVSNVVRDSQSGAGTSFAQMDTFASKLDKLEDQAIILEGLGNNLAEHRATFATIESLPADSHDYAPSSAQLASTTLASIESVITSPSATSEDKRPTNEILLETMTIEQIAEAQQELAERFRPDILDMLRRRGKEKADKQSRDHRNLDAQMAEASESNSKVGNEISQQFEQDGTACVAGLSEDQASVLNTSSIRHENLRSQFHWEGRCWTERVEAVRTFRFGLDGNFVSADSATVLPTTGDKESEWKIPNVTERDFLRMEGDPSLHGYTIKEGVALARSMVPAQRSAALRLISNILNKATMSLQQSGASGESFGMTSSSYAIVDWQAVWAYALGPEPDLVLTLRIALDDSHATAVVACARALEFLLSSSANEQHFNLCECLLPSEFCAFTAPVFKKPFFKESGLIGDCFWKYNANPVDMFPYSKNSQSQEEDTDATVKDDAFVANQDVAAGLIRMGILPRIRYLLEVERLTSAEDSLFAILIALSRHSPGAADAVMKCPRLINTIHELFVCDETRTWSARHKAINLLKVLSIAKKSNCIKFLNMGTFDRSQLGLLNQALAIGTPKGFQEKGSWAELVESLQFWRVCVKYGLCISCFSDYYPALIFWTATPSTRQSLQANYNAKDVALAEASFHVLEALAKTLPVLHGAKDLDQSTSEFSPDFWSWRFSIPIIEDSLGWLSLDFVQGCTEKLMQLPDGHESAQADTQNFLRVVSSVLHFLSTVCDRIVEEGNSGSKWLPTFVPKVGLQLINSGMVCFSASGGLEPSIFSFANCVAKIKQKVSEEYLLDVMNCLFGLVRLLKILDRLLVSVKDKQASKACDLNDCWGVNKILQRGLAVSAKKELLQLLKDTGDNLIQKSSSVPNRVGDYRRGGPAPGVGIGWGCKGGGYWSHQMLTTQVELVLVQELIDLLSLEGILSEDLLYNDETWPSSYGELEPWRLKVSLSILSLAGPCHRDLVEHVCCDSIFREISIGFYIKRTDFLVKKWLLKLGKSKNSQEIEFFFSNVFQNVPNIKHILLQHVSSMWLSPKVKQISGEIEGLDKKLARKDRSSKRSSILSTVLEEEAVIPSTSYKESLAVQWAGQKLPLPCFWFLSPLLSNIGLHILGGSLDAGEVVRDGLILLFGLEALMESFPLHIPFVRKIHSLSNIFVISDDVFLDSGVNIMIGALQEKFTYDLDCAPKCNEAMDDIDMNDQNVPEDTAKKDMEHKLDFEGLVDERYPSFLDKLTSQFASVSYGDLVFSRQVAIYLRRDVSESLRLRVWKSLESDHMLEFLPPLAQCCGPFTSYLYPVEESQDMLKAYATSLASGALDRGRFRQSVSFFLAAFHIAAFIFTKGSDDEAKLLRKTFAKNFLLQLAQRSQFQEILLELLNCKVPEDPEPIPYGVDWSFVPSSDSEVKLRCAFLEEACAQYSHLKSKIRQLKNL</sequence>
<evidence type="ECO:0000259" key="8">
    <source>
        <dbReference type="Pfam" id="PF25766"/>
    </source>
</evidence>
<keyword evidence="10" id="KW-1185">Reference proteome</keyword>
<dbReference type="InterPro" id="IPR055326">
    <property type="entry name" value="MINIYO"/>
</dbReference>
<evidence type="ECO:0000259" key="7">
    <source>
        <dbReference type="Pfam" id="PF08621"/>
    </source>
</evidence>
<gene>
    <name evidence="9" type="ORF">GOP47_0001386</name>
</gene>
<keyword evidence="3" id="KW-0804">Transcription</keyword>
<comment type="similarity">
    <text evidence="2">Belongs to the RPAP1 family.</text>
</comment>
<evidence type="ECO:0000256" key="2">
    <source>
        <dbReference type="ARBA" id="ARBA00009953"/>
    </source>
</evidence>
<accession>A0A9D4V8L2</accession>
<proteinExistence type="inferred from homology"/>
<comment type="subcellular location">
    <subcellularLocation>
        <location evidence="1">Nucleus</location>
    </subcellularLocation>
</comment>
<evidence type="ECO:0000259" key="6">
    <source>
        <dbReference type="Pfam" id="PF08620"/>
    </source>
</evidence>
<feature type="domain" description="RPAP1/MINIYO-like TPR repeats" evidence="8">
    <location>
        <begin position="1278"/>
        <end position="1414"/>
    </location>
</feature>
<evidence type="ECO:0000256" key="1">
    <source>
        <dbReference type="ARBA" id="ARBA00004123"/>
    </source>
</evidence>
<dbReference type="PANTHER" id="PTHR47605:SF2">
    <property type="entry name" value="TRANSCRIPTIONAL ELONGATION REGULATOR MINIYO"/>
    <property type="match status" value="1"/>
</dbReference>